<keyword evidence="3" id="KW-1185">Reference proteome</keyword>
<feature type="compositionally biased region" description="Basic and acidic residues" evidence="1">
    <location>
        <begin position="328"/>
        <end position="337"/>
    </location>
</feature>
<reference evidence="2 3" key="1">
    <citation type="submission" date="2016-02" db="EMBL/GenBank/DDBJ databases">
        <title>Comparative genomic and transcriptomic foundation for Pichia pastoris.</title>
        <authorList>
            <person name="Love K.R."/>
            <person name="Shah K.A."/>
            <person name="Whittaker C.A."/>
            <person name="Wu J."/>
            <person name="Bartlett M.C."/>
            <person name="Ma D."/>
            <person name="Leeson R.L."/>
            <person name="Priest M."/>
            <person name="Young S.K."/>
            <person name="Love J.C."/>
        </authorList>
    </citation>
    <scope>NUCLEOTIDE SEQUENCE [LARGE SCALE GENOMIC DNA]</scope>
    <source>
        <strain evidence="2 3">ATCC 28485</strain>
    </source>
</reference>
<accession>A0A1B2JJG0</accession>
<protein>
    <submittedName>
        <fullName evidence="2">BA75_05035T0</fullName>
    </submittedName>
</protein>
<feature type="compositionally biased region" description="Polar residues" evidence="1">
    <location>
        <begin position="520"/>
        <end position="534"/>
    </location>
</feature>
<feature type="region of interest" description="Disordered" evidence="1">
    <location>
        <begin position="662"/>
        <end position="736"/>
    </location>
</feature>
<organism evidence="2 3">
    <name type="scientific">Komagataella pastoris</name>
    <name type="common">Yeast</name>
    <name type="synonym">Pichia pastoris</name>
    <dbReference type="NCBI Taxonomy" id="4922"/>
    <lineage>
        <taxon>Eukaryota</taxon>
        <taxon>Fungi</taxon>
        <taxon>Dikarya</taxon>
        <taxon>Ascomycota</taxon>
        <taxon>Saccharomycotina</taxon>
        <taxon>Pichiomycetes</taxon>
        <taxon>Pichiales</taxon>
        <taxon>Pichiaceae</taxon>
        <taxon>Komagataella</taxon>
    </lineage>
</organism>
<dbReference type="AlphaFoldDB" id="A0A1B2JJG0"/>
<evidence type="ECO:0000313" key="3">
    <source>
        <dbReference type="Proteomes" id="UP000094565"/>
    </source>
</evidence>
<feature type="compositionally biased region" description="Polar residues" evidence="1">
    <location>
        <begin position="421"/>
        <end position="430"/>
    </location>
</feature>
<gene>
    <name evidence="2" type="ORF">ATY40_BA7505035</name>
</gene>
<dbReference type="Gene3D" id="2.60.200.20">
    <property type="match status" value="1"/>
</dbReference>
<sequence>MWILIQDGQEHLLIPGKVYKLGRGSRTTEQSIIDFQCPQPYVSKLQLTISVDQPSSQEIQDPKHISRLLIQDVGQGKVHYSGKVFKAKKDPIDIPVDYSQGSVTVHLGNLAKEHVPVQFKWVNMVLWYSKSDNEDRLEELFYLARSLDIRLVTNYVDNVTLFLQGTQHTSKLAKALIKAIPIVKFDYLKVLFERKGKLEDSFELPNVANYVPEPTLQFNRGRNELFEGLYFLVSRKNSLFLDFVVLAKGKVVDLDLKDSPEVLSEKFGLKKLDPQKLVCFKPNNESDKDEHHRMKQLASYLGIKVVGNPQVMESILKVDSSMLLSKEPLKLDKKRPNAEVSPAETNTTQPKRSRFKRREIKPLDAMELLSQQVLSQQPEKKPIESAENIEEPSSITTVKKESRFRRNRMKQIALEDMIDVSQPNILSTQNENDEPRETQIEGHSKPAFQVEELAVESKSPVQEEPMGEDSNSQERDHNVADETSFTSQHEPKTTPEHPSPPVPTIAQVSRAKKPKAYKYTDSQIDALNPNVSSNNQQKLSSMIMQAKELKLKESLDDDIQELLEEPSGDTREKLNIHSDETLFRKEKVSIRSHVDRSPFHPEWKGRVNFKKFKRKDLQGSLISTRIYVPLVDCQIDKETEKEKVLTKELEFLNELNQPIQDLDSQFSDTNGKHKGKRMFVAESDEESDIETDRFASRPRTKTRSNVATRNKPAEPAVIESEDDDDDEPKFRFTTPS</sequence>
<dbReference type="Proteomes" id="UP000094565">
    <property type="component" value="Chromosome 4"/>
</dbReference>
<proteinExistence type="predicted"/>
<evidence type="ECO:0000256" key="1">
    <source>
        <dbReference type="SAM" id="MobiDB-lite"/>
    </source>
</evidence>
<feature type="compositionally biased region" description="Basic and acidic residues" evidence="1">
    <location>
        <begin position="433"/>
        <end position="444"/>
    </location>
</feature>
<dbReference type="OrthoDB" id="4089711at2759"/>
<feature type="region of interest" description="Disordered" evidence="1">
    <location>
        <begin position="328"/>
        <end position="404"/>
    </location>
</feature>
<dbReference type="EMBL" id="CP014587">
    <property type="protein sequence ID" value="ANZ78081.1"/>
    <property type="molecule type" value="Genomic_DNA"/>
</dbReference>
<feature type="region of interest" description="Disordered" evidence="1">
    <location>
        <begin position="420"/>
        <end position="534"/>
    </location>
</feature>
<name>A0A1B2JJG0_PICPA</name>
<evidence type="ECO:0000313" key="2">
    <source>
        <dbReference type="EMBL" id="ANZ78081.1"/>
    </source>
</evidence>